<dbReference type="Gene3D" id="3.40.50.720">
    <property type="entry name" value="NAD(P)-binding Rossmann-like Domain"/>
    <property type="match status" value="1"/>
</dbReference>
<dbReference type="RefSeq" id="WP_273930935.1">
    <property type="nucleotide sequence ID" value="NZ_JAQSLJ010000002.1"/>
</dbReference>
<accession>A0ABT8T4R2</accession>
<proteinExistence type="predicted"/>
<keyword evidence="2" id="KW-1133">Transmembrane helix</keyword>
<dbReference type="SUPFAM" id="SSF116726">
    <property type="entry name" value="TrkA C-terminal domain-like"/>
    <property type="match status" value="1"/>
</dbReference>
<protein>
    <submittedName>
        <fullName evidence="4">NAD-binding protein</fullName>
    </submittedName>
</protein>
<dbReference type="PROSITE" id="PS51202">
    <property type="entry name" value="RCK_C"/>
    <property type="match status" value="1"/>
</dbReference>
<dbReference type="InterPro" id="IPR050721">
    <property type="entry name" value="Trk_Ktr_HKT_K-transport"/>
</dbReference>
<reference evidence="4 5" key="1">
    <citation type="submission" date="2023-06" db="EMBL/GenBank/DDBJ databases">
        <title>Campylobacter magnum sp. nov., isolated from cecal contents of domestic pigs (Sus scrofa domesticus).</title>
        <authorList>
            <person name="Papic B."/>
            <person name="Gruntar I."/>
        </authorList>
    </citation>
    <scope>NUCLEOTIDE SEQUENCE [LARGE SCALE GENOMIC DNA]</scope>
    <source>
        <strain evidence="5">34484-21</strain>
    </source>
</reference>
<dbReference type="Pfam" id="PF02080">
    <property type="entry name" value="TrkA_C"/>
    <property type="match status" value="1"/>
</dbReference>
<dbReference type="InterPro" id="IPR013099">
    <property type="entry name" value="K_chnl_dom"/>
</dbReference>
<gene>
    <name evidence="4" type="ORF">Q2362_00260</name>
</gene>
<organism evidence="4 5">
    <name type="scientific">Campylobacter magnus</name>
    <dbReference type="NCBI Taxonomy" id="3026462"/>
    <lineage>
        <taxon>Bacteria</taxon>
        <taxon>Pseudomonadati</taxon>
        <taxon>Campylobacterota</taxon>
        <taxon>Epsilonproteobacteria</taxon>
        <taxon>Campylobacterales</taxon>
        <taxon>Campylobacteraceae</taxon>
        <taxon>Campylobacter</taxon>
    </lineage>
</organism>
<name>A0ABT8T4R2_9BACT</name>
<comment type="caution">
    <text evidence="4">The sequence shown here is derived from an EMBL/GenBank/DDBJ whole genome shotgun (WGS) entry which is preliminary data.</text>
</comment>
<dbReference type="InterPro" id="IPR036291">
    <property type="entry name" value="NAD(P)-bd_dom_sf"/>
</dbReference>
<dbReference type="Gene3D" id="3.30.70.1450">
    <property type="entry name" value="Regulator of K+ conductance, C-terminal domain"/>
    <property type="match status" value="1"/>
</dbReference>
<dbReference type="InterPro" id="IPR036721">
    <property type="entry name" value="RCK_C_sf"/>
</dbReference>
<dbReference type="Pfam" id="PF02254">
    <property type="entry name" value="TrkA_N"/>
    <property type="match status" value="1"/>
</dbReference>
<dbReference type="Proteomes" id="UP001171111">
    <property type="component" value="Unassembled WGS sequence"/>
</dbReference>
<dbReference type="SUPFAM" id="SSF81324">
    <property type="entry name" value="Voltage-gated potassium channels"/>
    <property type="match status" value="1"/>
</dbReference>
<feature type="domain" description="RCK C-terminal" evidence="3">
    <location>
        <begin position="277"/>
        <end position="362"/>
    </location>
</feature>
<evidence type="ECO:0000313" key="5">
    <source>
        <dbReference type="Proteomes" id="UP001171111"/>
    </source>
</evidence>
<feature type="transmembrane region" description="Helical" evidence="2">
    <location>
        <begin position="85"/>
        <end position="106"/>
    </location>
</feature>
<keyword evidence="2" id="KW-0812">Transmembrane</keyword>
<evidence type="ECO:0000313" key="4">
    <source>
        <dbReference type="EMBL" id="MDO2408529.1"/>
    </source>
</evidence>
<dbReference type="InterPro" id="IPR006037">
    <property type="entry name" value="RCK_C"/>
</dbReference>
<evidence type="ECO:0000256" key="1">
    <source>
        <dbReference type="ARBA" id="ARBA00004651"/>
    </source>
</evidence>
<feature type="transmembrane region" description="Helical" evidence="2">
    <location>
        <begin position="33"/>
        <end position="52"/>
    </location>
</feature>
<dbReference type="EMBL" id="JAULJQ010000001">
    <property type="protein sequence ID" value="MDO2408529.1"/>
    <property type="molecule type" value="Genomic_DNA"/>
</dbReference>
<dbReference type="Pfam" id="PF07885">
    <property type="entry name" value="Ion_trans_2"/>
    <property type="match status" value="1"/>
</dbReference>
<keyword evidence="5" id="KW-1185">Reference proteome</keyword>
<comment type="subcellular location">
    <subcellularLocation>
        <location evidence="1">Cell membrane</location>
        <topology evidence="1">Multi-pass membrane protein</topology>
    </subcellularLocation>
</comment>
<evidence type="ECO:0000256" key="2">
    <source>
        <dbReference type="SAM" id="Phobius"/>
    </source>
</evidence>
<dbReference type="PANTHER" id="PTHR43833:SF9">
    <property type="entry name" value="POTASSIUM CHANNEL PROTEIN YUGO-RELATED"/>
    <property type="match status" value="1"/>
</dbReference>
<dbReference type="SUPFAM" id="SSF51735">
    <property type="entry name" value="NAD(P)-binding Rossmann-fold domains"/>
    <property type="match status" value="1"/>
</dbReference>
<dbReference type="PANTHER" id="PTHR43833">
    <property type="entry name" value="POTASSIUM CHANNEL PROTEIN 2-RELATED-RELATED"/>
    <property type="match status" value="1"/>
</dbReference>
<dbReference type="Gene3D" id="1.10.287.70">
    <property type="match status" value="1"/>
</dbReference>
<evidence type="ECO:0000259" key="3">
    <source>
        <dbReference type="PROSITE" id="PS51202"/>
    </source>
</evidence>
<sequence length="372" mass="42273">MFAKLAKFLKWHISSPEYDLSGELYEQLKPFRLPLIFIVLMTIVGTLGYMLIDNFSLIDALYQAGMTFTTVGFTEVNKISTFGRLFTILFIFTGFLVFTFSMGLVIEVLKKGTLTRILEERSMLYKIASLKNHFIICYHNVYTIELAKQFRENHVPFVVVDANPQLGELAAKHKYPYYIIAEPHTQTAMLKSHLSSAKGLISLSDNIADNIAMVTSARLFEKELGRVPYFITTSANSDGEAEKLIKLGANSIVSATKLVAQRLNAISARPDMENMLEKFVYDKNTALDIEEIKVPDYSWLRFKRIKETHLRTIVNTDIVGLRDQNNKFLPMPNGDTLIGTGSRLLVIGTAESIRAAKRLIYSKHKPEEYRYV</sequence>
<dbReference type="InterPro" id="IPR003148">
    <property type="entry name" value="RCK_N"/>
</dbReference>
<keyword evidence="2" id="KW-0472">Membrane</keyword>